<feature type="domain" description="ABC transmembrane type-1" evidence="7">
    <location>
        <begin position="114"/>
        <end position="211"/>
    </location>
</feature>
<comment type="subcellular location">
    <subcellularLocation>
        <location evidence="1">Membrane</location>
        <topology evidence="1">Multi-pass membrane protein</topology>
    </subcellularLocation>
</comment>
<evidence type="ECO:0000256" key="2">
    <source>
        <dbReference type="ARBA" id="ARBA00022692"/>
    </source>
</evidence>
<proteinExistence type="predicted"/>
<dbReference type="InterPro" id="IPR039421">
    <property type="entry name" value="Type_1_exporter"/>
</dbReference>
<dbReference type="GO" id="GO:0005524">
    <property type="term" value="F:ATP binding"/>
    <property type="evidence" value="ECO:0007669"/>
    <property type="project" value="InterPro"/>
</dbReference>
<gene>
    <name evidence="8" type="ORF">D9611_014802</name>
</gene>
<evidence type="ECO:0000256" key="6">
    <source>
        <dbReference type="SAM" id="Phobius"/>
    </source>
</evidence>
<dbReference type="PANTHER" id="PTHR24222">
    <property type="entry name" value="ABC TRANSPORTER B FAMILY"/>
    <property type="match status" value="1"/>
</dbReference>
<keyword evidence="2 6" id="KW-0812">Transmembrane</keyword>
<organism evidence="8 9">
    <name type="scientific">Ephemerocybe angulata</name>
    <dbReference type="NCBI Taxonomy" id="980116"/>
    <lineage>
        <taxon>Eukaryota</taxon>
        <taxon>Fungi</taxon>
        <taxon>Dikarya</taxon>
        <taxon>Basidiomycota</taxon>
        <taxon>Agaricomycotina</taxon>
        <taxon>Agaricomycetes</taxon>
        <taxon>Agaricomycetidae</taxon>
        <taxon>Agaricales</taxon>
        <taxon>Agaricineae</taxon>
        <taxon>Psathyrellaceae</taxon>
        <taxon>Ephemerocybe</taxon>
    </lineage>
</organism>
<reference evidence="8 9" key="1">
    <citation type="journal article" date="2020" name="ISME J.">
        <title>Uncovering the hidden diversity of litter-decomposition mechanisms in mushroom-forming fungi.</title>
        <authorList>
            <person name="Floudas D."/>
            <person name="Bentzer J."/>
            <person name="Ahren D."/>
            <person name="Johansson T."/>
            <person name="Persson P."/>
            <person name="Tunlid A."/>
        </authorList>
    </citation>
    <scope>NUCLEOTIDE SEQUENCE [LARGE SCALE GENOMIC DNA]</scope>
    <source>
        <strain evidence="8 9">CBS 175.51</strain>
    </source>
</reference>
<evidence type="ECO:0000259" key="7">
    <source>
        <dbReference type="Pfam" id="PF00664"/>
    </source>
</evidence>
<sequence length="240" mass="26331">MSRPSSTDEKSTVTPDPPVDKKNKSKKRLGIFNRKKVDEAANEKDLSDTSSLPEKAAEPEVPPISFTQLFRFSTKFELFIDALGLLCAAAAGAAQVRGNVSGPLISTNCYPEALMSLLFGNLTNDFVNFGIVIQRAESGNATAAALVPAATESFKHTAALDASYLVYIGVGMFVATYSYMFIWVYTGEVNAKRVREKYLQAVLRQDIAFSTTLEPERLRLVSKPTPISYSRVFLRKSPSL</sequence>
<dbReference type="EMBL" id="JAACJK010000049">
    <property type="protein sequence ID" value="KAF5337588.1"/>
    <property type="molecule type" value="Genomic_DNA"/>
</dbReference>
<dbReference type="SUPFAM" id="SSF90123">
    <property type="entry name" value="ABC transporter transmembrane region"/>
    <property type="match status" value="1"/>
</dbReference>
<dbReference type="Proteomes" id="UP000541558">
    <property type="component" value="Unassembled WGS sequence"/>
</dbReference>
<feature type="compositionally biased region" description="Basic and acidic residues" evidence="5">
    <location>
        <begin position="35"/>
        <end position="47"/>
    </location>
</feature>
<keyword evidence="3 6" id="KW-1133">Transmembrane helix</keyword>
<evidence type="ECO:0000256" key="1">
    <source>
        <dbReference type="ARBA" id="ARBA00004141"/>
    </source>
</evidence>
<dbReference type="AlphaFoldDB" id="A0A8H5FIF3"/>
<dbReference type="InterPro" id="IPR036640">
    <property type="entry name" value="ABC1_TM_sf"/>
</dbReference>
<evidence type="ECO:0000256" key="3">
    <source>
        <dbReference type="ARBA" id="ARBA00022989"/>
    </source>
</evidence>
<keyword evidence="9" id="KW-1185">Reference proteome</keyword>
<feature type="region of interest" description="Disordered" evidence="5">
    <location>
        <begin position="1"/>
        <end position="59"/>
    </location>
</feature>
<name>A0A8H5FIF3_9AGAR</name>
<protein>
    <recommendedName>
        <fullName evidence="7">ABC transmembrane type-1 domain-containing protein</fullName>
    </recommendedName>
</protein>
<dbReference type="GO" id="GO:0140359">
    <property type="term" value="F:ABC-type transporter activity"/>
    <property type="evidence" value="ECO:0007669"/>
    <property type="project" value="InterPro"/>
</dbReference>
<feature type="compositionally biased region" description="Basic and acidic residues" evidence="5">
    <location>
        <begin position="1"/>
        <end position="11"/>
    </location>
</feature>
<evidence type="ECO:0000256" key="5">
    <source>
        <dbReference type="SAM" id="MobiDB-lite"/>
    </source>
</evidence>
<dbReference type="InterPro" id="IPR011527">
    <property type="entry name" value="ABC1_TM_dom"/>
</dbReference>
<dbReference type="OrthoDB" id="6500128at2759"/>
<evidence type="ECO:0000313" key="9">
    <source>
        <dbReference type="Proteomes" id="UP000541558"/>
    </source>
</evidence>
<dbReference type="PANTHER" id="PTHR24222:SF76">
    <property type="entry name" value="MYCOBACTIN IMPORT ATP-BINDING_PERMEASE PROTEIN IRTB"/>
    <property type="match status" value="1"/>
</dbReference>
<comment type="caution">
    <text evidence="8">The sequence shown here is derived from an EMBL/GenBank/DDBJ whole genome shotgun (WGS) entry which is preliminary data.</text>
</comment>
<dbReference type="GO" id="GO:0005886">
    <property type="term" value="C:plasma membrane"/>
    <property type="evidence" value="ECO:0007669"/>
    <property type="project" value="TreeGrafter"/>
</dbReference>
<keyword evidence="4 6" id="KW-0472">Membrane</keyword>
<dbReference type="Gene3D" id="1.20.1560.10">
    <property type="entry name" value="ABC transporter type 1, transmembrane domain"/>
    <property type="match status" value="1"/>
</dbReference>
<feature type="transmembrane region" description="Helical" evidence="6">
    <location>
        <begin position="164"/>
        <end position="185"/>
    </location>
</feature>
<dbReference type="Pfam" id="PF00664">
    <property type="entry name" value="ABC_membrane"/>
    <property type="match status" value="1"/>
</dbReference>
<accession>A0A8H5FIF3</accession>
<evidence type="ECO:0000256" key="4">
    <source>
        <dbReference type="ARBA" id="ARBA00023136"/>
    </source>
</evidence>
<evidence type="ECO:0000313" key="8">
    <source>
        <dbReference type="EMBL" id="KAF5337588.1"/>
    </source>
</evidence>